<name>A0A1M5NGP3_9FLAO</name>
<dbReference type="SMART" id="SM00028">
    <property type="entry name" value="TPR"/>
    <property type="match status" value="2"/>
</dbReference>
<dbReference type="Gene3D" id="2.30.30.40">
    <property type="entry name" value="SH3 Domains"/>
    <property type="match status" value="1"/>
</dbReference>
<feature type="chain" id="PRO_5009912595" evidence="3">
    <location>
        <begin position="19"/>
        <end position="252"/>
    </location>
</feature>
<dbReference type="AlphaFoldDB" id="A0A1M5NGP3"/>
<feature type="repeat" description="TPR" evidence="1">
    <location>
        <begin position="54"/>
        <end position="87"/>
    </location>
</feature>
<dbReference type="OrthoDB" id="9776208at2"/>
<proteinExistence type="predicted"/>
<keyword evidence="2" id="KW-1133">Transmembrane helix</keyword>
<dbReference type="InterPro" id="IPR019734">
    <property type="entry name" value="TPR_rpt"/>
</dbReference>
<dbReference type="Proteomes" id="UP000184522">
    <property type="component" value="Unassembled WGS sequence"/>
</dbReference>
<keyword evidence="1" id="KW-0802">TPR repeat</keyword>
<feature type="repeat" description="TPR" evidence="1">
    <location>
        <begin position="20"/>
        <end position="53"/>
    </location>
</feature>
<feature type="transmembrane region" description="Helical" evidence="2">
    <location>
        <begin position="128"/>
        <end position="146"/>
    </location>
</feature>
<dbReference type="PROSITE" id="PS50293">
    <property type="entry name" value="TPR_REGION"/>
    <property type="match status" value="1"/>
</dbReference>
<dbReference type="InterPro" id="IPR003646">
    <property type="entry name" value="SH3-like_bac-type"/>
</dbReference>
<dbReference type="Pfam" id="PF08239">
    <property type="entry name" value="SH3_3"/>
    <property type="match status" value="1"/>
</dbReference>
<evidence type="ECO:0000259" key="4">
    <source>
        <dbReference type="Pfam" id="PF08239"/>
    </source>
</evidence>
<feature type="signal peptide" evidence="3">
    <location>
        <begin position="1"/>
        <end position="18"/>
    </location>
</feature>
<dbReference type="STRING" id="1089305.SAMN05444148_1200"/>
<evidence type="ECO:0000256" key="2">
    <source>
        <dbReference type="SAM" id="Phobius"/>
    </source>
</evidence>
<dbReference type="InterPro" id="IPR011990">
    <property type="entry name" value="TPR-like_helical_dom_sf"/>
</dbReference>
<dbReference type="PROSITE" id="PS50005">
    <property type="entry name" value="TPR"/>
    <property type="match status" value="2"/>
</dbReference>
<accession>A0A1M5NGP3</accession>
<dbReference type="Pfam" id="PF13432">
    <property type="entry name" value="TPR_16"/>
    <property type="match status" value="1"/>
</dbReference>
<dbReference type="EMBL" id="FQWS01000001">
    <property type="protein sequence ID" value="SHG88690.1"/>
    <property type="molecule type" value="Genomic_DNA"/>
</dbReference>
<evidence type="ECO:0000256" key="1">
    <source>
        <dbReference type="PROSITE-ProRule" id="PRU00339"/>
    </source>
</evidence>
<keyword evidence="3" id="KW-0732">Signal</keyword>
<evidence type="ECO:0000313" key="6">
    <source>
        <dbReference type="Proteomes" id="UP000184522"/>
    </source>
</evidence>
<feature type="transmembrane region" description="Helical" evidence="2">
    <location>
        <begin position="158"/>
        <end position="178"/>
    </location>
</feature>
<keyword evidence="6" id="KW-1185">Reference proteome</keyword>
<protein>
    <submittedName>
        <fullName evidence="5">SH3 domain-containing protein</fullName>
    </submittedName>
</protein>
<keyword evidence="2" id="KW-0472">Membrane</keyword>
<dbReference type="RefSeq" id="WP_073084217.1">
    <property type="nucleotide sequence ID" value="NZ_FQWS01000001.1"/>
</dbReference>
<reference evidence="6" key="1">
    <citation type="submission" date="2016-11" db="EMBL/GenBank/DDBJ databases">
        <authorList>
            <person name="Varghese N."/>
            <person name="Submissions S."/>
        </authorList>
    </citation>
    <scope>NUCLEOTIDE SEQUENCE [LARGE SCALE GENOMIC DNA]</scope>
    <source>
        <strain evidence="6">DSM 25330</strain>
    </source>
</reference>
<evidence type="ECO:0000256" key="3">
    <source>
        <dbReference type="SAM" id="SignalP"/>
    </source>
</evidence>
<dbReference type="Gene3D" id="1.25.40.10">
    <property type="entry name" value="Tetratricopeptide repeat domain"/>
    <property type="match status" value="1"/>
</dbReference>
<organism evidence="5 6">
    <name type="scientific">Winogradskyella jejuensis</name>
    <dbReference type="NCBI Taxonomy" id="1089305"/>
    <lineage>
        <taxon>Bacteria</taxon>
        <taxon>Pseudomonadati</taxon>
        <taxon>Bacteroidota</taxon>
        <taxon>Flavobacteriia</taxon>
        <taxon>Flavobacteriales</taxon>
        <taxon>Flavobacteriaceae</taxon>
        <taxon>Winogradskyella</taxon>
    </lineage>
</organism>
<feature type="domain" description="SH3b" evidence="4">
    <location>
        <begin position="199"/>
        <end position="246"/>
    </location>
</feature>
<dbReference type="InterPro" id="IPR036028">
    <property type="entry name" value="SH3-like_dom_sf"/>
</dbReference>
<sequence>MRVIVILLFCLCSVFTNAQNDVLFKEGNTLYNSGKYAEAIQKYETVLKTGEHSSALYFNLANAHYKLNNVAPSIYYYEKALQLSPNDKDIKNNIGFAQNMTIDAIDTVPEVGFSRIANNVVNTFSTDSWAKLAIAGVLLFVLLFLMYHFSQATRQKRIAFIVSIFGVFLAGFSLVMAFQKSRIEKKNNPAIVFAQESRVKVDPNKSSEEAFRLHEGTKVQVLENYNDWYKIEIADKTSGWIPQEDVKLLNEF</sequence>
<gene>
    <name evidence="5" type="ORF">SAMN05444148_1200</name>
</gene>
<evidence type="ECO:0000313" key="5">
    <source>
        <dbReference type="EMBL" id="SHG88690.1"/>
    </source>
</evidence>
<keyword evidence="2" id="KW-0812">Transmembrane</keyword>
<dbReference type="SUPFAM" id="SSF50044">
    <property type="entry name" value="SH3-domain"/>
    <property type="match status" value="1"/>
</dbReference>
<dbReference type="SUPFAM" id="SSF48452">
    <property type="entry name" value="TPR-like"/>
    <property type="match status" value="1"/>
</dbReference>